<dbReference type="Gene3D" id="1.10.443.10">
    <property type="entry name" value="Intergrase catalytic core"/>
    <property type="match status" value="1"/>
</dbReference>
<gene>
    <name evidence="3" type="ORF">ACFO1S_19135</name>
</gene>
<dbReference type="InterPro" id="IPR011010">
    <property type="entry name" value="DNA_brk_join_enz"/>
</dbReference>
<name>A0ABV8SGN9_9BACL</name>
<dbReference type="InterPro" id="IPR013762">
    <property type="entry name" value="Integrase-like_cat_sf"/>
</dbReference>
<evidence type="ECO:0000313" key="4">
    <source>
        <dbReference type="Proteomes" id="UP001595755"/>
    </source>
</evidence>
<dbReference type="InterPro" id="IPR002104">
    <property type="entry name" value="Integrase_catalytic"/>
</dbReference>
<reference evidence="4" key="1">
    <citation type="journal article" date="2019" name="Int. J. Syst. Evol. Microbiol.">
        <title>The Global Catalogue of Microorganisms (GCM) 10K type strain sequencing project: providing services to taxonomists for standard genome sequencing and annotation.</title>
        <authorList>
            <consortium name="The Broad Institute Genomics Platform"/>
            <consortium name="The Broad Institute Genome Sequencing Center for Infectious Disease"/>
            <person name="Wu L."/>
            <person name="Ma J."/>
        </authorList>
    </citation>
    <scope>NUCLEOTIDE SEQUENCE [LARGE SCALE GENOMIC DNA]</scope>
    <source>
        <strain evidence="4">CGMCC 4.1641</strain>
    </source>
</reference>
<evidence type="ECO:0000313" key="3">
    <source>
        <dbReference type="EMBL" id="MFC4305549.1"/>
    </source>
</evidence>
<accession>A0ABV8SGN9</accession>
<dbReference type="PROSITE" id="PS51898">
    <property type="entry name" value="TYR_RECOMBINASE"/>
    <property type="match status" value="1"/>
</dbReference>
<dbReference type="SUPFAM" id="SSF56349">
    <property type="entry name" value="DNA breaking-rejoining enzymes"/>
    <property type="match status" value="1"/>
</dbReference>
<evidence type="ECO:0000259" key="2">
    <source>
        <dbReference type="PROSITE" id="PS51898"/>
    </source>
</evidence>
<keyword evidence="1" id="KW-0233">DNA recombination</keyword>
<keyword evidence="4" id="KW-1185">Reference proteome</keyword>
<feature type="domain" description="Tyr recombinase" evidence="2">
    <location>
        <begin position="88"/>
        <end position="178"/>
    </location>
</feature>
<dbReference type="EMBL" id="JBHSED010000040">
    <property type="protein sequence ID" value="MFC4305549.1"/>
    <property type="molecule type" value="Genomic_DNA"/>
</dbReference>
<protein>
    <submittedName>
        <fullName evidence="3">Tyrosine-type recombinase/integrase</fullName>
    </submittedName>
</protein>
<dbReference type="Proteomes" id="UP001595755">
    <property type="component" value="Unassembled WGS sequence"/>
</dbReference>
<comment type="caution">
    <text evidence="3">The sequence shown here is derived from an EMBL/GenBank/DDBJ whole genome shotgun (WGS) entry which is preliminary data.</text>
</comment>
<evidence type="ECO:0000256" key="1">
    <source>
        <dbReference type="ARBA" id="ARBA00023172"/>
    </source>
</evidence>
<proteinExistence type="predicted"/>
<dbReference type="Pfam" id="PF00589">
    <property type="entry name" value="Phage_integrase"/>
    <property type="match status" value="1"/>
</dbReference>
<sequence length="178" mass="20093">MPLLLSLALPPRFDWLREHPILPSLPREHQLIHLVNAVILNPLFDQSVVAVLNKALKQAVYPYKSISENPMQHVELVMGDTEVKPTHEDLKIQSKENLRELSKYFHEGHPFHIPFQIGLHTGVRVGEVCGLEWGDIDFDAQTITIKQQLVGRHSSQPKAKNAKITVEWVVGPPKSKAG</sequence>
<organism evidence="3 4">
    <name type="scientific">Cohnella boryungensis</name>
    <dbReference type="NCBI Taxonomy" id="768479"/>
    <lineage>
        <taxon>Bacteria</taxon>
        <taxon>Bacillati</taxon>
        <taxon>Bacillota</taxon>
        <taxon>Bacilli</taxon>
        <taxon>Bacillales</taxon>
        <taxon>Paenibacillaceae</taxon>
        <taxon>Cohnella</taxon>
    </lineage>
</organism>